<dbReference type="SMART" id="SM00220">
    <property type="entry name" value="S_TKc"/>
    <property type="match status" value="1"/>
</dbReference>
<feature type="domain" description="Protein kinase" evidence="7">
    <location>
        <begin position="38"/>
        <end position="294"/>
    </location>
</feature>
<feature type="binding site" evidence="6">
    <location>
        <position position="67"/>
    </location>
    <ligand>
        <name>ATP</name>
        <dbReference type="ChEBI" id="CHEBI:30616"/>
    </ligand>
</feature>
<dbReference type="GO" id="GO:0005524">
    <property type="term" value="F:ATP binding"/>
    <property type="evidence" value="ECO:0007669"/>
    <property type="project" value="UniProtKB-UniRule"/>
</dbReference>
<dbReference type="Gene3D" id="1.10.510.10">
    <property type="entry name" value="Transferase(Phosphotransferase) domain 1"/>
    <property type="match status" value="1"/>
</dbReference>
<evidence type="ECO:0000256" key="6">
    <source>
        <dbReference type="PROSITE-ProRule" id="PRU10141"/>
    </source>
</evidence>
<evidence type="ECO:0000256" key="1">
    <source>
        <dbReference type="ARBA" id="ARBA00012513"/>
    </source>
</evidence>
<dbReference type="Pfam" id="PF00069">
    <property type="entry name" value="Pkinase"/>
    <property type="match status" value="1"/>
</dbReference>
<accession>A0A8J3MT92</accession>
<dbReference type="Pfam" id="PF13672">
    <property type="entry name" value="PP2C_2"/>
    <property type="match status" value="1"/>
</dbReference>
<evidence type="ECO:0000256" key="4">
    <source>
        <dbReference type="ARBA" id="ARBA00022777"/>
    </source>
</evidence>
<dbReference type="CDD" id="cd14014">
    <property type="entry name" value="STKc_PknB_like"/>
    <property type="match status" value="1"/>
</dbReference>
<comment type="caution">
    <text evidence="9">The sequence shown here is derived from an EMBL/GenBank/DDBJ whole genome shotgun (WGS) entry which is preliminary data.</text>
</comment>
<dbReference type="SUPFAM" id="SSF81606">
    <property type="entry name" value="PP2C-like"/>
    <property type="match status" value="1"/>
</dbReference>
<dbReference type="SMART" id="SM00331">
    <property type="entry name" value="PP2C_SIG"/>
    <property type="match status" value="1"/>
</dbReference>
<protein>
    <recommendedName>
        <fullName evidence="1">non-specific serine/threonine protein kinase</fullName>
        <ecNumber evidence="1">2.7.11.1</ecNumber>
    </recommendedName>
</protein>
<dbReference type="GO" id="GO:0004674">
    <property type="term" value="F:protein serine/threonine kinase activity"/>
    <property type="evidence" value="ECO:0007669"/>
    <property type="project" value="UniProtKB-EC"/>
</dbReference>
<organism evidence="9 10">
    <name type="scientific">Ktedonospora formicarum</name>
    <dbReference type="NCBI Taxonomy" id="2778364"/>
    <lineage>
        <taxon>Bacteria</taxon>
        <taxon>Bacillati</taxon>
        <taxon>Chloroflexota</taxon>
        <taxon>Ktedonobacteria</taxon>
        <taxon>Ktedonobacterales</taxon>
        <taxon>Ktedonobacteraceae</taxon>
        <taxon>Ktedonospora</taxon>
    </lineage>
</organism>
<dbReference type="Gene3D" id="3.30.200.20">
    <property type="entry name" value="Phosphorylase Kinase, domain 1"/>
    <property type="match status" value="1"/>
</dbReference>
<evidence type="ECO:0000256" key="3">
    <source>
        <dbReference type="ARBA" id="ARBA00022741"/>
    </source>
</evidence>
<sequence length="647" mass="71274">MPRCLNPRCQVDYPPGAQQCTNPFCLCLLPEALVAGRYRIETLIGMGGMGVVYRASDTFEMTQVALKVLSLKNSTVDPQVATERFRREARYAHQLKHRNIVPVNNFGQDGDLLYLEMPLMTGGTLKALLKPEMPLPTQQAIGYIEDMAAAIDVIHEHPQQIVHRDVKPSNLLIAQDDGRLVLADFGIARAMQKEKALTQHGLSLGTEHYIAPEQEQGKAQPASDIYAMSVVAYQMLTGLLPIQAVIKTHAAIIPLPSSLNHALPPEVDACVMRAMDIEPSKRYAKAGDFAHDLKVALAGNCIAYEPTIADLTVVTSSANVITRTVMPENACSRCGRENRSNSRYCRHCGQSLDATSPAIGAQCEVSYESDTGSQRQVNEDMLLLLQGLCVNLQPPPHPFAIFAIADGLRGLQGRAALGHEASRLAIETVADTLVPLLSDITRSYSRGTPVRTSITPNGSLTYSGARPTKPLNEEVLEHWLADAMHQANQVVYHCNADYDAQMASTLTVALLYKYRFYVANVGDSRVYHFNKKSGLRCLTRDHTLAANLVEANLLEPEELYSSAKRNQHYRTLGQNYMIQIDITQHEVEAGDLLVLCTDGVWHMLRDERLEELLRQPHRTEDIANLLVQEANQAGGEGNASAIVINVL</sequence>
<dbReference type="EMBL" id="BNJF01000001">
    <property type="protein sequence ID" value="GHO45388.1"/>
    <property type="molecule type" value="Genomic_DNA"/>
</dbReference>
<feature type="domain" description="PPM-type phosphatase" evidence="8">
    <location>
        <begin position="364"/>
        <end position="646"/>
    </location>
</feature>
<dbReference type="Proteomes" id="UP000612362">
    <property type="component" value="Unassembled WGS sequence"/>
</dbReference>
<dbReference type="Gene3D" id="3.60.40.10">
    <property type="entry name" value="PPM-type phosphatase domain"/>
    <property type="match status" value="1"/>
</dbReference>
<dbReference type="CDD" id="cd00143">
    <property type="entry name" value="PP2Cc"/>
    <property type="match status" value="1"/>
</dbReference>
<evidence type="ECO:0000256" key="5">
    <source>
        <dbReference type="ARBA" id="ARBA00022840"/>
    </source>
</evidence>
<keyword evidence="5 6" id="KW-0067">ATP-binding</keyword>
<keyword evidence="4" id="KW-0418">Kinase</keyword>
<dbReference type="InterPro" id="IPR008271">
    <property type="entry name" value="Ser/Thr_kinase_AS"/>
</dbReference>
<dbReference type="EC" id="2.7.11.1" evidence="1"/>
<dbReference type="RefSeq" id="WP_220194724.1">
    <property type="nucleotide sequence ID" value="NZ_BNJF01000001.1"/>
</dbReference>
<dbReference type="AlphaFoldDB" id="A0A8J3MT92"/>
<proteinExistence type="predicted"/>
<dbReference type="InterPro" id="IPR017441">
    <property type="entry name" value="Protein_kinase_ATP_BS"/>
</dbReference>
<dbReference type="PROSITE" id="PS50011">
    <property type="entry name" value="PROTEIN_KINASE_DOM"/>
    <property type="match status" value="1"/>
</dbReference>
<evidence type="ECO:0000259" key="7">
    <source>
        <dbReference type="PROSITE" id="PS50011"/>
    </source>
</evidence>
<dbReference type="PANTHER" id="PTHR43289">
    <property type="entry name" value="MITOGEN-ACTIVATED PROTEIN KINASE KINASE KINASE 20-RELATED"/>
    <property type="match status" value="1"/>
</dbReference>
<keyword evidence="2" id="KW-0808">Transferase</keyword>
<gene>
    <name evidence="9" type="ORF">KSX_35510</name>
</gene>
<dbReference type="PROSITE" id="PS51746">
    <property type="entry name" value="PPM_2"/>
    <property type="match status" value="1"/>
</dbReference>
<evidence type="ECO:0000256" key="2">
    <source>
        <dbReference type="ARBA" id="ARBA00022679"/>
    </source>
</evidence>
<dbReference type="SUPFAM" id="SSF56112">
    <property type="entry name" value="Protein kinase-like (PK-like)"/>
    <property type="match status" value="1"/>
</dbReference>
<keyword evidence="10" id="KW-1185">Reference proteome</keyword>
<dbReference type="SMART" id="SM00332">
    <property type="entry name" value="PP2Cc"/>
    <property type="match status" value="1"/>
</dbReference>
<evidence type="ECO:0000259" key="8">
    <source>
        <dbReference type="PROSITE" id="PS51746"/>
    </source>
</evidence>
<dbReference type="InterPro" id="IPR036457">
    <property type="entry name" value="PPM-type-like_dom_sf"/>
</dbReference>
<evidence type="ECO:0000313" key="10">
    <source>
        <dbReference type="Proteomes" id="UP000612362"/>
    </source>
</evidence>
<name>A0A8J3MT92_9CHLR</name>
<reference evidence="9" key="1">
    <citation type="submission" date="2020-10" db="EMBL/GenBank/DDBJ databases">
        <title>Taxonomic study of unclassified bacteria belonging to the class Ktedonobacteria.</title>
        <authorList>
            <person name="Yabe S."/>
            <person name="Wang C.M."/>
            <person name="Zheng Y."/>
            <person name="Sakai Y."/>
            <person name="Cavaletti L."/>
            <person name="Monciardini P."/>
            <person name="Donadio S."/>
        </authorList>
    </citation>
    <scope>NUCLEOTIDE SEQUENCE</scope>
    <source>
        <strain evidence="9">SOSP1-1</strain>
    </source>
</reference>
<dbReference type="PANTHER" id="PTHR43289:SF6">
    <property type="entry name" value="SERINE_THREONINE-PROTEIN KINASE NEKL-3"/>
    <property type="match status" value="1"/>
</dbReference>
<dbReference type="PROSITE" id="PS00107">
    <property type="entry name" value="PROTEIN_KINASE_ATP"/>
    <property type="match status" value="1"/>
</dbReference>
<dbReference type="InterPro" id="IPR000719">
    <property type="entry name" value="Prot_kinase_dom"/>
</dbReference>
<dbReference type="PROSITE" id="PS00108">
    <property type="entry name" value="PROTEIN_KINASE_ST"/>
    <property type="match status" value="1"/>
</dbReference>
<evidence type="ECO:0000313" key="9">
    <source>
        <dbReference type="EMBL" id="GHO45388.1"/>
    </source>
</evidence>
<keyword evidence="3 6" id="KW-0547">Nucleotide-binding</keyword>
<dbReference type="InterPro" id="IPR001932">
    <property type="entry name" value="PPM-type_phosphatase-like_dom"/>
</dbReference>
<dbReference type="InterPro" id="IPR011009">
    <property type="entry name" value="Kinase-like_dom_sf"/>
</dbReference>